<proteinExistence type="predicted"/>
<comment type="caution">
    <text evidence="2">The sequence shown here is derived from an EMBL/GenBank/DDBJ whole genome shotgun (WGS) entry which is preliminary data.</text>
</comment>
<evidence type="ECO:0000313" key="2">
    <source>
        <dbReference type="EMBL" id="TFJ88051.1"/>
    </source>
</evidence>
<dbReference type="AlphaFoldDB" id="A0A4D9D8N1"/>
<dbReference type="EMBL" id="SDOX01000002">
    <property type="protein sequence ID" value="TFJ88051.1"/>
    <property type="molecule type" value="Genomic_DNA"/>
</dbReference>
<dbReference type="Proteomes" id="UP000355283">
    <property type="component" value="Unassembled WGS sequence"/>
</dbReference>
<name>A0A4D9D8N1_9STRA</name>
<dbReference type="InterPro" id="IPR039169">
    <property type="entry name" value="Abitram"/>
</dbReference>
<dbReference type="GO" id="GO:0005634">
    <property type="term" value="C:nucleus"/>
    <property type="evidence" value="ECO:0007669"/>
    <property type="project" value="TreeGrafter"/>
</dbReference>
<evidence type="ECO:0000256" key="1">
    <source>
        <dbReference type="SAM" id="MobiDB-lite"/>
    </source>
</evidence>
<sequence>MCGQGKNAAAGESGMVNVSRIDFLPKDIFESLETEEESDALEDTAIASPVNETSSAAKCAKGTSRTRGKKQKGGFHVRRDTLLARVVLSNGRVFPVFGGVQGQVVELNENLSTHPDLLQRQKMESENYLNGSDRLGGKDVHAQHLTSKYCSSD</sequence>
<keyword evidence="3" id="KW-1185">Reference proteome</keyword>
<reference evidence="2 3" key="1">
    <citation type="submission" date="2019-01" db="EMBL/GenBank/DDBJ databases">
        <title>Nuclear Genome Assembly of the Microalgal Biofuel strain Nannochloropsis salina CCMP1776.</title>
        <authorList>
            <person name="Hovde B."/>
        </authorList>
    </citation>
    <scope>NUCLEOTIDE SEQUENCE [LARGE SCALE GENOMIC DNA]</scope>
    <source>
        <strain evidence="2 3">CCMP1776</strain>
    </source>
</reference>
<organism evidence="2 3">
    <name type="scientific">Nannochloropsis salina CCMP1776</name>
    <dbReference type="NCBI Taxonomy" id="1027361"/>
    <lineage>
        <taxon>Eukaryota</taxon>
        <taxon>Sar</taxon>
        <taxon>Stramenopiles</taxon>
        <taxon>Ochrophyta</taxon>
        <taxon>Eustigmatophyceae</taxon>
        <taxon>Eustigmatales</taxon>
        <taxon>Monodopsidaceae</taxon>
        <taxon>Microchloropsis</taxon>
        <taxon>Microchloropsis salina</taxon>
    </lineage>
</organism>
<feature type="region of interest" description="Disordered" evidence="1">
    <location>
        <begin position="46"/>
        <end position="74"/>
    </location>
</feature>
<evidence type="ECO:0000313" key="3">
    <source>
        <dbReference type="Proteomes" id="UP000355283"/>
    </source>
</evidence>
<protein>
    <submittedName>
        <fullName evidence="2">Uncharacterized protein</fullName>
    </submittedName>
</protein>
<dbReference type="PANTHER" id="PTHR13651">
    <property type="entry name" value="PROTEIN ABITRAM"/>
    <property type="match status" value="1"/>
</dbReference>
<accession>A0A4D9D8N1</accession>
<gene>
    <name evidence="2" type="ORF">NSK_000405</name>
</gene>
<dbReference type="PANTHER" id="PTHR13651:SF0">
    <property type="entry name" value="PROTEIN ABITRAM"/>
    <property type="match status" value="1"/>
</dbReference>
<feature type="compositionally biased region" description="Basic residues" evidence="1">
    <location>
        <begin position="64"/>
        <end position="74"/>
    </location>
</feature>